<evidence type="ECO:0000313" key="3">
    <source>
        <dbReference type="Proteomes" id="UP000555756"/>
    </source>
</evidence>
<dbReference type="RefSeq" id="WP_183120991.1">
    <property type="nucleotide sequence ID" value="NZ_JABEQF010000025.1"/>
</dbReference>
<feature type="region of interest" description="Disordered" evidence="1">
    <location>
        <begin position="1"/>
        <end position="70"/>
    </location>
</feature>
<name>A0A7W4JVX5_9PROT</name>
<sequence length="322" mass="35097">MENDEGRTRQASLKINRENTSETSLAPRVGRYTRDTDASLTRSQKQSGLFQSDGNYRVSSRQTAAGHSTGMHEEVLPTDVWEMLVNAERQSNGEWRITTTNRASPFYKAGAIYVDPTVRKWALQAGDGFRADTARTALSVNGGATGHSGSNLSLKGQMAAHDAVRETLITILQEKPSSEVTQRSIICAFASMASLSSAPGEQAEKMPNIASLKDQAALSDWEVRRDAGKQRVDAVYAEMTQPEQNFAYRIANEHLARIDSPNSTRTLDPERPRSPPRSLRMNGPIQGGEYVPGGLQAAGVSAPPAALEDYPMYASSGRRAPR</sequence>
<organism evidence="2 3">
    <name type="scientific">Gluconacetobacter azotocaptans</name>
    <dbReference type="NCBI Taxonomy" id="142834"/>
    <lineage>
        <taxon>Bacteria</taxon>
        <taxon>Pseudomonadati</taxon>
        <taxon>Pseudomonadota</taxon>
        <taxon>Alphaproteobacteria</taxon>
        <taxon>Acetobacterales</taxon>
        <taxon>Acetobacteraceae</taxon>
        <taxon>Gluconacetobacter</taxon>
    </lineage>
</organism>
<evidence type="ECO:0000256" key="1">
    <source>
        <dbReference type="SAM" id="MobiDB-lite"/>
    </source>
</evidence>
<accession>A0A7W4JVX5</accession>
<comment type="caution">
    <text evidence="2">The sequence shown here is derived from an EMBL/GenBank/DDBJ whole genome shotgun (WGS) entry which is preliminary data.</text>
</comment>
<feature type="compositionally biased region" description="Polar residues" evidence="1">
    <location>
        <begin position="38"/>
        <end position="66"/>
    </location>
</feature>
<keyword evidence="3" id="KW-1185">Reference proteome</keyword>
<proteinExistence type="predicted"/>
<evidence type="ECO:0000313" key="2">
    <source>
        <dbReference type="EMBL" id="MBB2191884.1"/>
    </source>
</evidence>
<gene>
    <name evidence="2" type="ORF">HLH34_18290</name>
</gene>
<dbReference type="AlphaFoldDB" id="A0A7W4JVX5"/>
<dbReference type="Proteomes" id="UP000555756">
    <property type="component" value="Unassembled WGS sequence"/>
</dbReference>
<reference evidence="2 3" key="1">
    <citation type="submission" date="2020-04" db="EMBL/GenBank/DDBJ databases">
        <title>Description of novel Gluconacetobacter.</title>
        <authorList>
            <person name="Sombolestani A."/>
        </authorList>
    </citation>
    <scope>NUCLEOTIDE SEQUENCE [LARGE SCALE GENOMIC DNA]</scope>
    <source>
        <strain evidence="2 3">LMG 21311</strain>
    </source>
</reference>
<protein>
    <submittedName>
        <fullName evidence="2">Uncharacterized protein</fullName>
    </submittedName>
</protein>
<feature type="region of interest" description="Disordered" evidence="1">
    <location>
        <begin position="257"/>
        <end position="322"/>
    </location>
</feature>
<dbReference type="EMBL" id="JABEQF010000025">
    <property type="protein sequence ID" value="MBB2191884.1"/>
    <property type="molecule type" value="Genomic_DNA"/>
</dbReference>